<name>A0ABD0PGY0_CIRMR</name>
<dbReference type="InterPro" id="IPR036397">
    <property type="entry name" value="RNaseH_sf"/>
</dbReference>
<comment type="caution">
    <text evidence="2">The sequence shown here is derived from an EMBL/GenBank/DDBJ whole genome shotgun (WGS) entry which is preliminary data.</text>
</comment>
<dbReference type="Proteomes" id="UP001529510">
    <property type="component" value="Unassembled WGS sequence"/>
</dbReference>
<keyword evidence="3" id="KW-1185">Reference proteome</keyword>
<feature type="non-terminal residue" evidence="2">
    <location>
        <position position="154"/>
    </location>
</feature>
<sequence length="154" mass="16831">LTGLRALDTQVANGPSRSFKSVTGGPVCTVIPSGTPRAALSVLCLPLPVNFLQVPLPIPQRPWSHIGVDFVTDLPGSEDNTCVLVMVDRFPKMCKFFPLRGLPTAMETAELVFQQLFRHFGLPVEIVSDRGPQFISHVWKAFFKLLGVSVNLSS</sequence>
<dbReference type="Pfam" id="PF00665">
    <property type="entry name" value="rve"/>
    <property type="match status" value="1"/>
</dbReference>
<feature type="domain" description="Integrase catalytic" evidence="1">
    <location>
        <begin position="58"/>
        <end position="154"/>
    </location>
</feature>
<dbReference type="InterPro" id="IPR001584">
    <property type="entry name" value="Integrase_cat-core"/>
</dbReference>
<dbReference type="Gene3D" id="3.30.420.10">
    <property type="entry name" value="Ribonuclease H-like superfamily/Ribonuclease H"/>
    <property type="match status" value="1"/>
</dbReference>
<dbReference type="PANTHER" id="PTHR37984:SF5">
    <property type="entry name" value="PROTEIN NYNRIN-LIKE"/>
    <property type="match status" value="1"/>
</dbReference>
<accession>A0ABD0PGY0</accession>
<dbReference type="InterPro" id="IPR012337">
    <property type="entry name" value="RNaseH-like_sf"/>
</dbReference>
<feature type="non-terminal residue" evidence="2">
    <location>
        <position position="1"/>
    </location>
</feature>
<gene>
    <name evidence="2" type="ORF">M9458_033420</name>
</gene>
<dbReference type="SUPFAM" id="SSF53098">
    <property type="entry name" value="Ribonuclease H-like"/>
    <property type="match status" value="1"/>
</dbReference>
<dbReference type="PANTHER" id="PTHR37984">
    <property type="entry name" value="PROTEIN CBG26694"/>
    <property type="match status" value="1"/>
</dbReference>
<dbReference type="PROSITE" id="PS50994">
    <property type="entry name" value="INTEGRASE"/>
    <property type="match status" value="1"/>
</dbReference>
<evidence type="ECO:0000313" key="2">
    <source>
        <dbReference type="EMBL" id="KAL0173109.1"/>
    </source>
</evidence>
<dbReference type="AlphaFoldDB" id="A0ABD0PGY0"/>
<organism evidence="2 3">
    <name type="scientific">Cirrhinus mrigala</name>
    <name type="common">Mrigala</name>
    <dbReference type="NCBI Taxonomy" id="683832"/>
    <lineage>
        <taxon>Eukaryota</taxon>
        <taxon>Metazoa</taxon>
        <taxon>Chordata</taxon>
        <taxon>Craniata</taxon>
        <taxon>Vertebrata</taxon>
        <taxon>Euteleostomi</taxon>
        <taxon>Actinopterygii</taxon>
        <taxon>Neopterygii</taxon>
        <taxon>Teleostei</taxon>
        <taxon>Ostariophysi</taxon>
        <taxon>Cypriniformes</taxon>
        <taxon>Cyprinidae</taxon>
        <taxon>Labeoninae</taxon>
        <taxon>Labeonini</taxon>
        <taxon>Cirrhinus</taxon>
    </lineage>
</organism>
<dbReference type="EMBL" id="JAMKFB020000016">
    <property type="protein sequence ID" value="KAL0173109.1"/>
    <property type="molecule type" value="Genomic_DNA"/>
</dbReference>
<evidence type="ECO:0000259" key="1">
    <source>
        <dbReference type="PROSITE" id="PS50994"/>
    </source>
</evidence>
<protein>
    <recommendedName>
        <fullName evidence="1">Integrase catalytic domain-containing protein</fullName>
    </recommendedName>
</protein>
<proteinExistence type="predicted"/>
<reference evidence="2 3" key="1">
    <citation type="submission" date="2024-05" db="EMBL/GenBank/DDBJ databases">
        <title>Genome sequencing and assembly of Indian major carp, Cirrhinus mrigala (Hamilton, 1822).</title>
        <authorList>
            <person name="Mohindra V."/>
            <person name="Chowdhury L.M."/>
            <person name="Lal K."/>
            <person name="Jena J.K."/>
        </authorList>
    </citation>
    <scope>NUCLEOTIDE SEQUENCE [LARGE SCALE GENOMIC DNA]</scope>
    <source>
        <strain evidence="2">CM1030</strain>
        <tissue evidence="2">Blood</tissue>
    </source>
</reference>
<dbReference type="InterPro" id="IPR050951">
    <property type="entry name" value="Retrovirus_Pol_polyprotein"/>
</dbReference>
<evidence type="ECO:0000313" key="3">
    <source>
        <dbReference type="Proteomes" id="UP001529510"/>
    </source>
</evidence>